<comment type="caution">
    <text evidence="2">The sequence shown here is derived from an EMBL/GenBank/DDBJ whole genome shotgun (WGS) entry which is preliminary data.</text>
</comment>
<accession>A0A369PNL1</accession>
<protein>
    <submittedName>
        <fullName evidence="2">Uncharacterized protein</fullName>
    </submittedName>
</protein>
<dbReference type="EMBL" id="QPKV01000016">
    <property type="protein sequence ID" value="RDC54191.1"/>
    <property type="molecule type" value="Genomic_DNA"/>
</dbReference>
<dbReference type="RefSeq" id="WP_115405004.1">
    <property type="nucleotide sequence ID" value="NZ_QPKV01000016.1"/>
</dbReference>
<proteinExistence type="predicted"/>
<evidence type="ECO:0000313" key="3">
    <source>
        <dbReference type="Proteomes" id="UP000253961"/>
    </source>
</evidence>
<evidence type="ECO:0000256" key="1">
    <source>
        <dbReference type="SAM" id="SignalP"/>
    </source>
</evidence>
<reference evidence="2 3" key="1">
    <citation type="submission" date="2018-07" db="EMBL/GenBank/DDBJ databases">
        <title>Pedobacter sp. nov., isolated from soil.</title>
        <authorList>
            <person name="Zhou L.Y."/>
            <person name="Du Z.J."/>
        </authorList>
    </citation>
    <scope>NUCLEOTIDE SEQUENCE [LARGE SCALE GENOMIC DNA]</scope>
    <source>
        <strain evidence="2 3">JDX94</strain>
    </source>
</reference>
<keyword evidence="3" id="KW-1185">Reference proteome</keyword>
<feature type="signal peptide" evidence="1">
    <location>
        <begin position="1"/>
        <end position="19"/>
    </location>
</feature>
<feature type="chain" id="PRO_5017083359" evidence="1">
    <location>
        <begin position="20"/>
        <end position="98"/>
    </location>
</feature>
<dbReference type="AlphaFoldDB" id="A0A369PNL1"/>
<dbReference type="Proteomes" id="UP000253961">
    <property type="component" value="Unassembled WGS sequence"/>
</dbReference>
<keyword evidence="1" id="KW-0732">Signal</keyword>
<gene>
    <name evidence="2" type="ORF">DU508_22945</name>
</gene>
<organism evidence="2 3">
    <name type="scientific">Pedobacter chinensis</name>
    <dbReference type="NCBI Taxonomy" id="2282421"/>
    <lineage>
        <taxon>Bacteria</taxon>
        <taxon>Pseudomonadati</taxon>
        <taxon>Bacteroidota</taxon>
        <taxon>Sphingobacteriia</taxon>
        <taxon>Sphingobacteriales</taxon>
        <taxon>Sphingobacteriaceae</taxon>
        <taxon>Pedobacter</taxon>
    </lineage>
</organism>
<sequence>MKKLITMCLFIIAMGGFQSGFSQLNKLSLVDNCLFAYNKLIAAADQQYTSAINGCIMTIIFAGPENILDINCAMDAYWNWHHDYDNAAFGLDACADVI</sequence>
<name>A0A369PNL1_9SPHI</name>
<evidence type="ECO:0000313" key="2">
    <source>
        <dbReference type="EMBL" id="RDC54191.1"/>
    </source>
</evidence>